<evidence type="ECO:0000313" key="6">
    <source>
        <dbReference type="RefSeq" id="XP_022104993.1"/>
    </source>
</evidence>
<evidence type="ECO:0000313" key="5">
    <source>
        <dbReference type="Proteomes" id="UP000694845"/>
    </source>
</evidence>
<feature type="region of interest" description="Disordered" evidence="3">
    <location>
        <begin position="1"/>
        <end position="20"/>
    </location>
</feature>
<organism evidence="5 6">
    <name type="scientific">Acanthaster planci</name>
    <name type="common">Crown-of-thorns starfish</name>
    <dbReference type="NCBI Taxonomy" id="133434"/>
    <lineage>
        <taxon>Eukaryota</taxon>
        <taxon>Metazoa</taxon>
        <taxon>Echinodermata</taxon>
        <taxon>Eleutherozoa</taxon>
        <taxon>Asterozoa</taxon>
        <taxon>Asteroidea</taxon>
        <taxon>Valvatacea</taxon>
        <taxon>Valvatida</taxon>
        <taxon>Acanthasteridae</taxon>
        <taxon>Acanthaster</taxon>
    </lineage>
</organism>
<dbReference type="PANTHER" id="PTHR11955">
    <property type="entry name" value="FATTY ACID BINDING PROTEIN"/>
    <property type="match status" value="1"/>
</dbReference>
<protein>
    <submittedName>
        <fullName evidence="6">Cellular retinoic acid-binding protein 2-like</fullName>
    </submittedName>
</protein>
<dbReference type="GO" id="GO:0008289">
    <property type="term" value="F:lipid binding"/>
    <property type="evidence" value="ECO:0007669"/>
    <property type="project" value="InterPro"/>
</dbReference>
<dbReference type="InterPro" id="IPR000566">
    <property type="entry name" value="Lipocln_cytosolic_FA-bd_dom"/>
</dbReference>
<dbReference type="SUPFAM" id="SSF50814">
    <property type="entry name" value="Lipocalins"/>
    <property type="match status" value="1"/>
</dbReference>
<dbReference type="AlphaFoldDB" id="A0A8B7ZH70"/>
<evidence type="ECO:0000256" key="3">
    <source>
        <dbReference type="SAM" id="MobiDB-lite"/>
    </source>
</evidence>
<dbReference type="InterPro" id="IPR012674">
    <property type="entry name" value="Calycin"/>
</dbReference>
<evidence type="ECO:0000259" key="4">
    <source>
        <dbReference type="PROSITE" id="PS00214"/>
    </source>
</evidence>
<dbReference type="InterPro" id="IPR000463">
    <property type="entry name" value="Fatty_acid-bd"/>
</dbReference>
<dbReference type="PRINTS" id="PR00178">
    <property type="entry name" value="FATTYACIDBP"/>
</dbReference>
<accession>A0A8B7ZH70</accession>
<feature type="domain" description="Cytosolic fatty-acid binding proteins" evidence="4">
    <location>
        <begin position="23"/>
        <end position="40"/>
    </location>
</feature>
<evidence type="ECO:0000256" key="2">
    <source>
        <dbReference type="RuleBase" id="RU003696"/>
    </source>
</evidence>
<sequence>MSNTTSEQEPLPPKPKAPVDLSGKWKLIKNENYDEFLQALGVGKIARVAASSQSPTMEIKQDENDNMVVTVSTPMRATEDRYTVGQEFTNPDPTREGELATYLPTWDWEGKKLTIRNLSRPDDGIHVTRELVGGMLVQTQMVGTAVAKRYFVRTV</sequence>
<dbReference type="OMA" id="FRNYHME"/>
<dbReference type="Proteomes" id="UP000694845">
    <property type="component" value="Unplaced"/>
</dbReference>
<gene>
    <name evidence="6" type="primary">LOC110986951</name>
</gene>
<dbReference type="Pfam" id="PF00061">
    <property type="entry name" value="Lipocalin"/>
    <property type="match status" value="1"/>
</dbReference>
<dbReference type="GeneID" id="110986951"/>
<proteinExistence type="inferred from homology"/>
<comment type="similarity">
    <text evidence="1 2">Belongs to the calycin superfamily. Fatty-acid binding protein (FABP) family.</text>
</comment>
<dbReference type="Gene3D" id="2.40.128.20">
    <property type="match status" value="1"/>
</dbReference>
<dbReference type="CDD" id="cd00742">
    <property type="entry name" value="FABP"/>
    <property type="match status" value="1"/>
</dbReference>
<keyword evidence="5" id="KW-1185">Reference proteome</keyword>
<dbReference type="RefSeq" id="XP_022104993.1">
    <property type="nucleotide sequence ID" value="XM_022249301.1"/>
</dbReference>
<dbReference type="OrthoDB" id="354351at2759"/>
<evidence type="ECO:0000256" key="1">
    <source>
        <dbReference type="ARBA" id="ARBA00008390"/>
    </source>
</evidence>
<reference evidence="6" key="1">
    <citation type="submission" date="2025-08" db="UniProtKB">
        <authorList>
            <consortium name="RefSeq"/>
        </authorList>
    </citation>
    <scope>IDENTIFICATION</scope>
</reference>
<dbReference type="InterPro" id="IPR031259">
    <property type="entry name" value="ILBP"/>
</dbReference>
<dbReference type="PROSITE" id="PS00214">
    <property type="entry name" value="FABP"/>
    <property type="match status" value="1"/>
</dbReference>
<dbReference type="KEGG" id="aplc:110986951"/>
<keyword evidence="2" id="KW-0813">Transport</keyword>
<name>A0A8B7ZH70_ACAPL</name>